<dbReference type="Pfam" id="PF00425">
    <property type="entry name" value="Chorismate_bind"/>
    <property type="match status" value="1"/>
</dbReference>
<organism evidence="3 4">
    <name type="scientific">Campylobacter cuniculorum DSM 23162 = LMG 24588</name>
    <dbReference type="NCBI Taxonomy" id="1121267"/>
    <lineage>
        <taxon>Bacteria</taxon>
        <taxon>Pseudomonadati</taxon>
        <taxon>Campylobacterota</taxon>
        <taxon>Epsilonproteobacteria</taxon>
        <taxon>Campylobacterales</taxon>
        <taxon>Campylobacteraceae</taxon>
        <taxon>Campylobacter</taxon>
    </lineage>
</organism>
<dbReference type="SUPFAM" id="SSF56322">
    <property type="entry name" value="ADC synthase"/>
    <property type="match status" value="1"/>
</dbReference>
<accession>A0A1W6BWY3</accession>
<feature type="compositionally biased region" description="Basic and acidic residues" evidence="1">
    <location>
        <begin position="195"/>
        <end position="204"/>
    </location>
</feature>
<dbReference type="InterPro" id="IPR043132">
    <property type="entry name" value="BCAT-like_C"/>
</dbReference>
<dbReference type="PANTHER" id="PTHR11236">
    <property type="entry name" value="AMINOBENZOATE/ANTHRANILATE SYNTHASE"/>
    <property type="match status" value="1"/>
</dbReference>
<dbReference type="STRING" id="1121267.CCUN_0978"/>
<dbReference type="eggNOG" id="COG0115">
    <property type="taxonomic scope" value="Bacteria"/>
</dbReference>
<protein>
    <submittedName>
        <fullName evidence="3">Aminodeoxychorismate synthase, component I / aminodeoxychorismate lyase</fullName>
        <ecNumber evidence="3">2.6.1.85</ecNumber>
        <ecNumber evidence="3">4.1.3.38</ecNumber>
    </submittedName>
</protein>
<dbReference type="KEGG" id="ccun:CCUN_0978"/>
<dbReference type="EC" id="2.6.1.85" evidence="3"/>
<keyword evidence="3" id="KW-0456">Lyase</keyword>
<dbReference type="PRINTS" id="PR00095">
    <property type="entry name" value="ANTSNTHASEI"/>
</dbReference>
<dbReference type="AlphaFoldDB" id="A0A1W6BWY3"/>
<dbReference type="EC" id="4.1.3.38" evidence="3"/>
<dbReference type="EMBL" id="CP020867">
    <property type="protein sequence ID" value="ARJ56584.1"/>
    <property type="molecule type" value="Genomic_DNA"/>
</dbReference>
<dbReference type="eggNOG" id="COG0147">
    <property type="taxonomic scope" value="Bacteria"/>
</dbReference>
<dbReference type="OrthoDB" id="9803598at2"/>
<dbReference type="GO" id="GO:0046820">
    <property type="term" value="F:4-amino-4-deoxychorismate synthase activity"/>
    <property type="evidence" value="ECO:0007669"/>
    <property type="project" value="UniProtKB-EC"/>
</dbReference>
<dbReference type="GO" id="GO:0000162">
    <property type="term" value="P:L-tryptophan biosynthetic process"/>
    <property type="evidence" value="ECO:0007669"/>
    <property type="project" value="TreeGrafter"/>
</dbReference>
<evidence type="ECO:0000313" key="3">
    <source>
        <dbReference type="EMBL" id="ARJ56584.1"/>
    </source>
</evidence>
<gene>
    <name evidence="3" type="primary">pabBC</name>
    <name evidence="3" type="ORF">CCUN_0978</name>
</gene>
<dbReference type="GO" id="GO:0008696">
    <property type="term" value="F:4-amino-4-deoxychorismate lyase activity"/>
    <property type="evidence" value="ECO:0007669"/>
    <property type="project" value="UniProtKB-EC"/>
</dbReference>
<evidence type="ECO:0000313" key="4">
    <source>
        <dbReference type="Proteomes" id="UP000192902"/>
    </source>
</evidence>
<dbReference type="InterPro" id="IPR005801">
    <property type="entry name" value="ADC_synthase"/>
</dbReference>
<keyword evidence="3" id="KW-0808">Transferase</keyword>
<dbReference type="Gene3D" id="3.30.470.10">
    <property type="match status" value="1"/>
</dbReference>
<dbReference type="Proteomes" id="UP000192902">
    <property type="component" value="Chromosome"/>
</dbReference>
<feature type="domain" description="Chorismate-utilising enzyme C-terminal" evidence="2">
    <location>
        <begin position="102"/>
        <end position="353"/>
    </location>
</feature>
<feature type="region of interest" description="Disordered" evidence="1">
    <location>
        <begin position="185"/>
        <end position="204"/>
    </location>
</feature>
<keyword evidence="3" id="KW-0032">Aminotransferase</keyword>
<dbReference type="SUPFAM" id="SSF56752">
    <property type="entry name" value="D-aminoacid aminotransferase-like PLP-dependent enzymes"/>
    <property type="match status" value="1"/>
</dbReference>
<evidence type="ECO:0000256" key="1">
    <source>
        <dbReference type="SAM" id="MobiDB-lite"/>
    </source>
</evidence>
<dbReference type="Pfam" id="PF01063">
    <property type="entry name" value="Aminotran_4"/>
    <property type="match status" value="1"/>
</dbReference>
<name>A0A1W6BWY3_9BACT</name>
<dbReference type="InterPro" id="IPR043131">
    <property type="entry name" value="BCAT-like_N"/>
</dbReference>
<dbReference type="Gene3D" id="3.60.120.10">
    <property type="entry name" value="Anthranilate synthase"/>
    <property type="match status" value="1"/>
</dbReference>
<dbReference type="InterPro" id="IPR036038">
    <property type="entry name" value="Aminotransferase-like"/>
</dbReference>
<sequence>MTIKNEDFCVFGKFLYYDLQFTLKAHNKTQSKRIFKLIERYKKKFFFLGFIQYEFYKYFEEKNYKSEEPYLCFFAFKKRQKFEALQCDEYKFLPEFLSFLDKKNYERNFKQVKKAIARGQSYQVNLTQSFEFETKLDSFALFNLLLKRQDTSLKAYIKSDFLELLSFSPELFFKIHKRKIITKPMKGTAPRSKNKNTDRKNKQFLQKDSKNLSENVMIVDLLRNDISKLICKKSMKTKLFKVKSYPTLHQMISKIKGKLKHKQNFYEIFKALFPCGSITGAPKIETLKLIENLEKRKRGVYCGVIGLIYKNKSKFNVAIRTIEKRDGIYKYSVGSGVVWDSDKNDEFKELKLKAKILKPCPFYLFETMLFENSHILFFKKHLQRLINSAVKFGFKTQKITKNFQNILNFTNHLERFENLSLKELNQRLFNASDNPFFYPFNEFSFNQKKILRLKLYKNGNYEFEVFDLGLNSSDILLLSEKTLDSKNDTLFHKSSLRKLYETQSYLYKQNLCFDVAFFNEKRELCEGSRSNLVLKKHDEFFTPDLQSGLLNGIYRQFLLQRKLIKEKKLYREDLFDAEELYCINSVRGLKKVKLKEGLNF</sequence>
<dbReference type="InterPro" id="IPR015890">
    <property type="entry name" value="Chorismate_C"/>
</dbReference>
<dbReference type="RefSeq" id="WP_027306385.1">
    <property type="nucleotide sequence ID" value="NZ_CP020867.1"/>
</dbReference>
<dbReference type="Gene3D" id="3.20.10.10">
    <property type="entry name" value="D-amino Acid Aminotransferase, subunit A, domain 2"/>
    <property type="match status" value="1"/>
</dbReference>
<proteinExistence type="predicted"/>
<dbReference type="InterPro" id="IPR019999">
    <property type="entry name" value="Anth_synth_I-like"/>
</dbReference>
<dbReference type="PANTHER" id="PTHR11236:SF50">
    <property type="entry name" value="AMINODEOXYCHORISMATE SYNTHASE COMPONENT 1"/>
    <property type="match status" value="1"/>
</dbReference>
<evidence type="ECO:0000259" key="2">
    <source>
        <dbReference type="Pfam" id="PF00425"/>
    </source>
</evidence>
<dbReference type="InterPro" id="IPR001544">
    <property type="entry name" value="Aminotrans_IV"/>
</dbReference>
<reference evidence="3 4" key="1">
    <citation type="submission" date="2017-04" db="EMBL/GenBank/DDBJ databases">
        <title>Complete genome sequence of the Campylobacter cuniculorum type strain LMG24588.</title>
        <authorList>
            <person name="Miller W.G."/>
            <person name="Yee E."/>
            <person name="Revez J."/>
            <person name="Bono J.L."/>
            <person name="Rossi M."/>
        </authorList>
    </citation>
    <scope>NUCLEOTIDE SEQUENCE [LARGE SCALE GENOMIC DNA]</scope>
    <source>
        <strain evidence="3 4">LMG 24588</strain>
    </source>
</reference>